<reference evidence="4 5" key="1">
    <citation type="journal article" date="2019" name="Environ. Microbiol.">
        <title>An active ?-lactamase is a part of an orchestrated cell wall stress resistance network of Bacillus subtilis and related rhizosphere species.</title>
        <authorList>
            <person name="Bucher T."/>
            <person name="Keren-Paz A."/>
            <person name="Hausser J."/>
            <person name="Olender T."/>
            <person name="Cytryn E."/>
            <person name="Kolodkin-Gal I."/>
        </authorList>
    </citation>
    <scope>NUCLEOTIDE SEQUENCE [LARGE SCALE GENOMIC DNA]</scope>
    <source>
        <strain evidence="4 5">I32</strain>
    </source>
</reference>
<feature type="non-terminal residue" evidence="4">
    <location>
        <position position="219"/>
    </location>
</feature>
<organism evidence="4 5">
    <name type="scientific">Bacillus cereus</name>
    <dbReference type="NCBI Taxonomy" id="1396"/>
    <lineage>
        <taxon>Bacteria</taxon>
        <taxon>Bacillati</taxon>
        <taxon>Bacillota</taxon>
        <taxon>Bacilli</taxon>
        <taxon>Bacillales</taxon>
        <taxon>Bacillaceae</taxon>
        <taxon>Bacillus</taxon>
        <taxon>Bacillus cereus group</taxon>
    </lineage>
</organism>
<dbReference type="PANTHER" id="PTHR44845">
    <property type="entry name" value="CARRIER DOMAIN-CONTAINING PROTEIN"/>
    <property type="match status" value="1"/>
</dbReference>
<dbReference type="Gene3D" id="3.30.300.30">
    <property type="match status" value="1"/>
</dbReference>
<proteinExistence type="predicted"/>
<comment type="caution">
    <text evidence="4">The sequence shown here is derived from an EMBL/GenBank/DDBJ whole genome shotgun (WGS) entry which is preliminary data.</text>
</comment>
<evidence type="ECO:0000313" key="5">
    <source>
        <dbReference type="Proteomes" id="UP000308444"/>
    </source>
</evidence>
<dbReference type="EMBL" id="SZOH01003147">
    <property type="protein sequence ID" value="TKI91601.1"/>
    <property type="molecule type" value="Genomic_DNA"/>
</dbReference>
<accession>A0A9X9F336</accession>
<dbReference type="Gene3D" id="2.30.38.10">
    <property type="entry name" value="Luciferase, Domain 3"/>
    <property type="match status" value="1"/>
</dbReference>
<name>A0A9X9F336_BACCE</name>
<dbReference type="Gene3D" id="3.40.50.980">
    <property type="match status" value="1"/>
</dbReference>
<gene>
    <name evidence="4" type="ORF">FC695_32570</name>
</gene>
<keyword evidence="2" id="KW-0597">Phosphoprotein</keyword>
<dbReference type="SUPFAM" id="SSF56801">
    <property type="entry name" value="Acetyl-CoA synthetase-like"/>
    <property type="match status" value="1"/>
</dbReference>
<keyword evidence="1" id="KW-0596">Phosphopantetheine</keyword>
<dbReference type="Pfam" id="PF00501">
    <property type="entry name" value="AMP-binding"/>
    <property type="match status" value="1"/>
</dbReference>
<dbReference type="InterPro" id="IPR000873">
    <property type="entry name" value="AMP-dep_synth/lig_dom"/>
</dbReference>
<evidence type="ECO:0000256" key="1">
    <source>
        <dbReference type="ARBA" id="ARBA00022450"/>
    </source>
</evidence>
<dbReference type="InterPro" id="IPR045851">
    <property type="entry name" value="AMP-bd_C_sf"/>
</dbReference>
<protein>
    <submittedName>
        <fullName evidence="4">Amino acid adenylation domain-containing protein</fullName>
    </submittedName>
</protein>
<feature type="domain" description="AMP-dependent synthetase/ligase" evidence="3">
    <location>
        <begin position="5"/>
        <end position="106"/>
    </location>
</feature>
<dbReference type="PANTHER" id="PTHR44845:SF7">
    <property type="entry name" value="PLIPASTATIN SYNTHASE SUBUNIT D"/>
    <property type="match status" value="1"/>
</dbReference>
<evidence type="ECO:0000313" key="4">
    <source>
        <dbReference type="EMBL" id="TKI91601.1"/>
    </source>
</evidence>
<evidence type="ECO:0000259" key="3">
    <source>
        <dbReference type="Pfam" id="PF00501"/>
    </source>
</evidence>
<sequence>KIEYSFKHFIIAGEELPPKLARKFLGLFNKNCQPNLTNAYGPTETTVDSTCYHVQHDKLELMNQLPIGRPLANQKVYIMGDNQQLQPVGIPGELCISGEGLARGYLNQPKLTMDKFVPIQITKTGSSIIDDKVYRTGDLARWLPDGNLEYLGRMDDQVKIRGLRIELGEIEKQLLRYPEIGEAIVITRKKEGEDAPVLCAYVVMNSSAKVEEVRQFLRE</sequence>
<dbReference type="AlphaFoldDB" id="A0A9X9F336"/>
<dbReference type="Proteomes" id="UP000308444">
    <property type="component" value="Unassembled WGS sequence"/>
</dbReference>
<evidence type="ECO:0000256" key="2">
    <source>
        <dbReference type="ARBA" id="ARBA00022553"/>
    </source>
</evidence>
<feature type="non-terminal residue" evidence="4">
    <location>
        <position position="1"/>
    </location>
</feature>
<dbReference type="FunFam" id="2.30.38.10:FF:000001">
    <property type="entry name" value="Non-ribosomal peptide synthetase PvdI"/>
    <property type="match status" value="1"/>
</dbReference>